<evidence type="ECO:0000256" key="1">
    <source>
        <dbReference type="SAM" id="MobiDB-lite"/>
    </source>
</evidence>
<protein>
    <submittedName>
        <fullName evidence="2">Uncharacterized protein</fullName>
    </submittedName>
</protein>
<reference evidence="2" key="1">
    <citation type="journal article" date="2010" name="Microbiol. Resour. Announc.">
        <title>Comparative genomics of the bacterial genus Listeria: Genome evolution is characterized by limited gene acquisition and limited gene loss.</title>
        <authorList>
            <person name="den Bakker H.C."/>
            <person name="Cummings C.A."/>
            <person name="Ferreira V."/>
            <person name="Vatta P."/>
            <person name="Orsi R.H."/>
            <person name="Degoricija L."/>
            <person name="Barker M."/>
            <person name="Petrauskene O."/>
            <person name="Furtado M.R."/>
            <person name="Wiedmann M."/>
        </authorList>
    </citation>
    <scope>NUCLEOTIDE SEQUENCE [LARGE SCALE GENOMIC DNA]</scope>
    <source>
        <strain evidence="2">FSL N1-067</strain>
    </source>
</reference>
<dbReference type="EMBL" id="ADXJ01000509">
    <property type="protein sequence ID" value="EFS00611.1"/>
    <property type="molecule type" value="Genomic_DNA"/>
</dbReference>
<organism evidence="2">
    <name type="scientific">Listeria seeligeri FSL N1-067</name>
    <dbReference type="NCBI Taxonomy" id="702453"/>
    <lineage>
        <taxon>Bacteria</taxon>
        <taxon>Bacillati</taxon>
        <taxon>Bacillota</taxon>
        <taxon>Bacilli</taxon>
        <taxon>Bacillales</taxon>
        <taxon>Listeriaceae</taxon>
        <taxon>Listeria</taxon>
    </lineage>
</organism>
<name>E3ZP44_LISSE</name>
<comment type="caution">
    <text evidence="2">The sequence shown here is derived from an EMBL/GenBank/DDBJ whole genome shotgun (WGS) entry which is preliminary data.</text>
</comment>
<dbReference type="AlphaFoldDB" id="E3ZP44"/>
<dbReference type="HOGENOM" id="CLU_3329684_0_0_9"/>
<sequence length="38" mass="4415">MRNVKKEQQTASDPGPHRSIHTGDFSRERNLSRVKFTC</sequence>
<feature type="region of interest" description="Disordered" evidence="1">
    <location>
        <begin position="1"/>
        <end position="38"/>
    </location>
</feature>
<gene>
    <name evidence="2" type="ORF">NT03LS_1224</name>
</gene>
<dbReference type="Proteomes" id="UP000004302">
    <property type="component" value="Chromosome"/>
</dbReference>
<accession>E3ZP44</accession>
<proteinExistence type="predicted"/>
<evidence type="ECO:0000313" key="2">
    <source>
        <dbReference type="EMBL" id="EFS00611.1"/>
    </source>
</evidence>